<name>A0A6L5A5H0_PEDPE</name>
<dbReference type="PRINTS" id="PR00502">
    <property type="entry name" value="NUDIXFAMILY"/>
</dbReference>
<evidence type="ECO:0000313" key="11">
    <source>
        <dbReference type="Proteomes" id="UP000743107"/>
    </source>
</evidence>
<evidence type="ECO:0000256" key="5">
    <source>
        <dbReference type="ARBA" id="ARBA00032644"/>
    </source>
</evidence>
<protein>
    <recommendedName>
        <fullName evidence="2">Bis(5'-nucleosyl)-tetraphosphatase [asymmetrical]</fullName>
    </recommendedName>
    <alternativeName>
        <fullName evidence="5">Diadenosine 5',5'''-P1,P4-tetraphosphate asymmetrical hydrolase</fullName>
    </alternativeName>
</protein>
<evidence type="ECO:0000259" key="7">
    <source>
        <dbReference type="PROSITE" id="PS51462"/>
    </source>
</evidence>
<dbReference type="PROSITE" id="PS00893">
    <property type="entry name" value="NUDIX_BOX"/>
    <property type="match status" value="1"/>
</dbReference>
<dbReference type="Proteomes" id="UP000472573">
    <property type="component" value="Unassembled WGS sequence"/>
</dbReference>
<dbReference type="InterPro" id="IPR020084">
    <property type="entry name" value="NUDIX_hydrolase_CS"/>
</dbReference>
<comment type="similarity">
    <text evidence="1 6">Belongs to the Nudix hydrolase family.</text>
</comment>
<dbReference type="InterPro" id="IPR051325">
    <property type="entry name" value="Nudix_hydrolase_domain"/>
</dbReference>
<evidence type="ECO:0000256" key="3">
    <source>
        <dbReference type="ARBA" id="ARBA00022741"/>
    </source>
</evidence>
<keyword evidence="3" id="KW-0547">Nucleotide-binding</keyword>
<evidence type="ECO:0000313" key="8">
    <source>
        <dbReference type="EMBL" id="KAF0413489.1"/>
    </source>
</evidence>
<keyword evidence="10" id="KW-1185">Reference proteome</keyword>
<proteinExistence type="inferred from homology"/>
<dbReference type="PROSITE" id="PS51462">
    <property type="entry name" value="NUDIX"/>
    <property type="match status" value="1"/>
</dbReference>
<evidence type="ECO:0000256" key="4">
    <source>
        <dbReference type="ARBA" id="ARBA00022801"/>
    </source>
</evidence>
<dbReference type="GO" id="GO:0006754">
    <property type="term" value="P:ATP biosynthetic process"/>
    <property type="evidence" value="ECO:0007669"/>
    <property type="project" value="TreeGrafter"/>
</dbReference>
<dbReference type="GO" id="GO:0000166">
    <property type="term" value="F:nucleotide binding"/>
    <property type="evidence" value="ECO:0007669"/>
    <property type="project" value="UniProtKB-KW"/>
</dbReference>
<comment type="caution">
    <text evidence="9">The sequence shown here is derived from an EMBL/GenBank/DDBJ whole genome shotgun (WGS) entry which is preliminary data.</text>
</comment>
<dbReference type="Pfam" id="PF00293">
    <property type="entry name" value="NUDIX"/>
    <property type="match status" value="1"/>
</dbReference>
<dbReference type="InterPro" id="IPR003565">
    <property type="entry name" value="Tetra_PHTase"/>
</dbReference>
<reference evidence="9" key="4">
    <citation type="submission" date="2020-11" db="EMBL/GenBank/DDBJ databases">
        <title>Antibiotic susceptibility profiles of Pediococcus pentosaceus from various origins and their implications for the safety assessment of strains with food-technology applications.</title>
        <authorList>
            <person name="Shani N."/>
            <person name="Oberhaensli S."/>
            <person name="Arias E."/>
        </authorList>
    </citation>
    <scope>NUCLEOTIDE SEQUENCE</scope>
    <source>
        <strain evidence="9">FAM 19164</strain>
    </source>
</reference>
<sequence length="140" mass="15801">MALELDGGAVVYQLRNNQPYYLLLESATSGFWGFPKGHVEDKESVIEAAQREIREETGIITKVNDNFFEVLSYQVGKNLKKVILFSAEVPLDTTLRLQEAEISSAGWFDYITAREKLSYLNLKQALDKADHFIASIKPSV</sequence>
<evidence type="ECO:0000313" key="9">
    <source>
        <dbReference type="EMBL" id="MBF7127421.1"/>
    </source>
</evidence>
<gene>
    <name evidence="8" type="ORF">GBO79_05915</name>
    <name evidence="9" type="ORF">ITQ97_06325</name>
</gene>
<dbReference type="EMBL" id="WENB01000003">
    <property type="protein sequence ID" value="KAF0413489.1"/>
    <property type="molecule type" value="Genomic_DNA"/>
</dbReference>
<keyword evidence="4 6" id="KW-0378">Hydrolase</keyword>
<dbReference type="EMBL" id="JADOFV010000003">
    <property type="protein sequence ID" value="MBF7127421.1"/>
    <property type="molecule type" value="Genomic_DNA"/>
</dbReference>
<dbReference type="PANTHER" id="PTHR21340">
    <property type="entry name" value="DIADENOSINE 5,5-P1,P4-TETRAPHOSPHATE PYROPHOSPHOHYDROLASE MUTT"/>
    <property type="match status" value="1"/>
</dbReference>
<evidence type="ECO:0000313" key="10">
    <source>
        <dbReference type="Proteomes" id="UP000472573"/>
    </source>
</evidence>
<dbReference type="InterPro" id="IPR000086">
    <property type="entry name" value="NUDIX_hydrolase_dom"/>
</dbReference>
<dbReference type="CDD" id="cd03428">
    <property type="entry name" value="NUDIX_Ap4A_Nudt2"/>
    <property type="match status" value="1"/>
</dbReference>
<dbReference type="InterPro" id="IPR020476">
    <property type="entry name" value="Nudix_hydrolase"/>
</dbReference>
<reference evidence="8" key="2">
    <citation type="submission" date="2019-12" db="EMBL/GenBank/DDBJ databases">
        <title>SpeciesPrimer: A bioinformatics pipeline dedicated to the design of qPCR primers for the quantification of bacterial species.</title>
        <authorList>
            <person name="Dreier M."/>
            <person name="Berthoud H."/>
            <person name="Shani N."/>
            <person name="Wechsler D."/>
            <person name="Junier P."/>
        </authorList>
    </citation>
    <scope>NUCLEOTIDE SEQUENCE</scope>
    <source>
        <strain evidence="8">FAM13073</strain>
    </source>
</reference>
<feature type="domain" description="Nudix hydrolase" evidence="7">
    <location>
        <begin position="1"/>
        <end position="130"/>
    </location>
</feature>
<accession>A0A6L5A5H0</accession>
<dbReference type="GO" id="GO:0006167">
    <property type="term" value="P:AMP biosynthetic process"/>
    <property type="evidence" value="ECO:0007669"/>
    <property type="project" value="TreeGrafter"/>
</dbReference>
<dbReference type="GO" id="GO:0004081">
    <property type="term" value="F:bis(5'-nucleosyl)-tetraphosphatase (asymmetrical) activity"/>
    <property type="evidence" value="ECO:0007669"/>
    <property type="project" value="TreeGrafter"/>
</dbReference>
<reference evidence="8" key="1">
    <citation type="submission" date="2019-10" db="EMBL/GenBank/DDBJ databases">
        <authorList>
            <person name="Irmler S."/>
            <person name="Berthoud H."/>
            <person name="Roetschi A."/>
            <person name="Arias E."/>
            <person name="Shani N."/>
            <person name="Wuethrich D."/>
            <person name="Bruggmann R."/>
        </authorList>
    </citation>
    <scope>NUCLEOTIDE SEQUENCE</scope>
    <source>
        <strain evidence="8">FAM13073</strain>
    </source>
</reference>
<dbReference type="AlphaFoldDB" id="A0A6L5A5H0"/>
<dbReference type="SUPFAM" id="SSF55811">
    <property type="entry name" value="Nudix"/>
    <property type="match status" value="1"/>
</dbReference>
<dbReference type="PANTHER" id="PTHR21340:SF0">
    <property type="entry name" value="BIS(5'-NUCLEOSYL)-TETRAPHOSPHATASE [ASYMMETRICAL]"/>
    <property type="match status" value="1"/>
</dbReference>
<dbReference type="RefSeq" id="WP_061812450.1">
    <property type="nucleotide sequence ID" value="NZ_JABJXG010000016.1"/>
</dbReference>
<evidence type="ECO:0000256" key="2">
    <source>
        <dbReference type="ARBA" id="ARBA00018911"/>
    </source>
</evidence>
<reference evidence="10" key="3">
    <citation type="submission" date="2020-03" db="EMBL/GenBank/DDBJ databases">
        <title>SpeciesPrimer: A bioinformatics pipeline dedicated to the design of qPCR primers for the quantification of bacterial species.</title>
        <authorList>
            <person name="Dreier M."/>
            <person name="Berthoud H."/>
            <person name="Shani N."/>
            <person name="Wechsler D."/>
            <person name="Junier P."/>
        </authorList>
    </citation>
    <scope>NUCLEOTIDE SEQUENCE [LARGE SCALE GENOMIC DNA]</scope>
    <source>
        <strain evidence="10">FAM13073</strain>
    </source>
</reference>
<dbReference type="Gene3D" id="3.90.79.10">
    <property type="entry name" value="Nucleoside Triphosphate Pyrophosphohydrolase"/>
    <property type="match status" value="1"/>
</dbReference>
<dbReference type="Proteomes" id="UP000743107">
    <property type="component" value="Unassembled WGS sequence"/>
</dbReference>
<organism evidence="9 11">
    <name type="scientific">Pediococcus pentosaceus</name>
    <dbReference type="NCBI Taxonomy" id="1255"/>
    <lineage>
        <taxon>Bacteria</taxon>
        <taxon>Bacillati</taxon>
        <taxon>Bacillota</taxon>
        <taxon>Bacilli</taxon>
        <taxon>Lactobacillales</taxon>
        <taxon>Lactobacillaceae</taxon>
        <taxon>Pediococcus</taxon>
    </lineage>
</organism>
<dbReference type="InterPro" id="IPR015797">
    <property type="entry name" value="NUDIX_hydrolase-like_dom_sf"/>
</dbReference>
<evidence type="ECO:0000256" key="6">
    <source>
        <dbReference type="RuleBase" id="RU003476"/>
    </source>
</evidence>
<evidence type="ECO:0000256" key="1">
    <source>
        <dbReference type="ARBA" id="ARBA00005582"/>
    </source>
</evidence>